<keyword evidence="2 7" id="KW-0436">Ligase</keyword>
<evidence type="ECO:0000313" key="8">
    <source>
        <dbReference type="Proteomes" id="UP000673691"/>
    </source>
</evidence>
<dbReference type="Pfam" id="PF03133">
    <property type="entry name" value="TTL"/>
    <property type="match status" value="1"/>
</dbReference>
<dbReference type="GO" id="GO:0070740">
    <property type="term" value="F:tubulin-glutamic acid ligase activity"/>
    <property type="evidence" value="ECO:0007669"/>
    <property type="project" value="TreeGrafter"/>
</dbReference>
<sequence>MRDRGWKEVDSDSDDWDFFWADVQWVHENFDRMHLGENQRINHFRNHYELTRKDLLAKNMKRIIRITEKEHGKQKSAKFEFMATSYVLPQEHALFQEEFKRNKGSIWIMKPVGKAQGKGIFLVNKMSQISQWRQNPQARAAAARKSILEGKVSPTAAGGGGGGGDSDGPEAYIVQKYIENPYLIGGTGPRAPSAWQTRGRAGGGGKGGGREKMG</sequence>
<evidence type="ECO:0000256" key="3">
    <source>
        <dbReference type="ARBA" id="ARBA00022741"/>
    </source>
</evidence>
<dbReference type="PANTHER" id="PTHR12241:SF39">
    <property type="entry name" value="TUBULIN POLYGLUTAMYLASE TTLL9-RELATED"/>
    <property type="match status" value="1"/>
</dbReference>
<dbReference type="InterPro" id="IPR013815">
    <property type="entry name" value="ATP_grasp_subdomain_1"/>
</dbReference>
<evidence type="ECO:0000256" key="1">
    <source>
        <dbReference type="ARBA" id="ARBA00006820"/>
    </source>
</evidence>
<dbReference type="GO" id="GO:0000226">
    <property type="term" value="P:microtubule cytoskeleton organization"/>
    <property type="evidence" value="ECO:0007669"/>
    <property type="project" value="TreeGrafter"/>
</dbReference>
<proteinExistence type="inferred from homology"/>
<reference evidence="7 8" key="1">
    <citation type="journal article" name="Sci. Rep.">
        <title>Genome-scale phylogenetic analyses confirm Olpidium as the closest living zoosporic fungus to the non-flagellated, terrestrial fungi.</title>
        <authorList>
            <person name="Chang Y."/>
            <person name="Rochon D."/>
            <person name="Sekimoto S."/>
            <person name="Wang Y."/>
            <person name="Chovatia M."/>
            <person name="Sandor L."/>
            <person name="Salamov A."/>
            <person name="Grigoriev I.V."/>
            <person name="Stajich J.E."/>
            <person name="Spatafora J.W."/>
        </authorList>
    </citation>
    <scope>NUCLEOTIDE SEQUENCE [LARGE SCALE GENOMIC DNA]</scope>
    <source>
        <strain evidence="7">S191</strain>
    </source>
</reference>
<dbReference type="AlphaFoldDB" id="A0A8H7ZWY4"/>
<keyword evidence="4" id="KW-0067">ATP-binding</keyword>
<dbReference type="InterPro" id="IPR004344">
    <property type="entry name" value="TTL/TTLL_fam"/>
</dbReference>
<gene>
    <name evidence="7" type="ORF">BJ554DRAFT_7013</name>
</gene>
<name>A0A8H7ZWY4_9FUNG</name>
<keyword evidence="8" id="KW-1185">Reference proteome</keyword>
<dbReference type="Proteomes" id="UP000673691">
    <property type="component" value="Unassembled WGS sequence"/>
</dbReference>
<dbReference type="Gene3D" id="3.30.1490.20">
    <property type="entry name" value="ATP-grasp fold, A domain"/>
    <property type="match status" value="1"/>
</dbReference>
<dbReference type="OrthoDB" id="202825at2759"/>
<evidence type="ECO:0000313" key="7">
    <source>
        <dbReference type="EMBL" id="KAG5460890.1"/>
    </source>
</evidence>
<evidence type="ECO:0000256" key="6">
    <source>
        <dbReference type="SAM" id="MobiDB-lite"/>
    </source>
</evidence>
<evidence type="ECO:0000256" key="4">
    <source>
        <dbReference type="ARBA" id="ARBA00022840"/>
    </source>
</evidence>
<dbReference type="SUPFAM" id="SSF56059">
    <property type="entry name" value="Glutathione synthetase ATP-binding domain-like"/>
    <property type="match status" value="1"/>
</dbReference>
<protein>
    <recommendedName>
        <fullName evidence="5">Tubulin--tyrosine ligase-like protein 9</fullName>
    </recommendedName>
</protein>
<accession>A0A8H7ZWY4</accession>
<dbReference type="GO" id="GO:0036064">
    <property type="term" value="C:ciliary basal body"/>
    <property type="evidence" value="ECO:0007669"/>
    <property type="project" value="TreeGrafter"/>
</dbReference>
<comment type="caution">
    <text evidence="7">The sequence shown here is derived from an EMBL/GenBank/DDBJ whole genome shotgun (WGS) entry which is preliminary data.</text>
</comment>
<dbReference type="EMBL" id="JAEFCI010004535">
    <property type="protein sequence ID" value="KAG5460890.1"/>
    <property type="molecule type" value="Genomic_DNA"/>
</dbReference>
<dbReference type="GO" id="GO:0005524">
    <property type="term" value="F:ATP binding"/>
    <property type="evidence" value="ECO:0007669"/>
    <property type="project" value="UniProtKB-KW"/>
</dbReference>
<feature type="region of interest" description="Disordered" evidence="6">
    <location>
        <begin position="188"/>
        <end position="214"/>
    </location>
</feature>
<dbReference type="GO" id="GO:0015631">
    <property type="term" value="F:tubulin binding"/>
    <property type="evidence" value="ECO:0007669"/>
    <property type="project" value="TreeGrafter"/>
</dbReference>
<comment type="similarity">
    <text evidence="1">Belongs to the tubulin--tyrosine ligase family.</text>
</comment>
<keyword evidence="3" id="KW-0547">Nucleotide-binding</keyword>
<organism evidence="7 8">
    <name type="scientific">Olpidium bornovanus</name>
    <dbReference type="NCBI Taxonomy" id="278681"/>
    <lineage>
        <taxon>Eukaryota</taxon>
        <taxon>Fungi</taxon>
        <taxon>Fungi incertae sedis</taxon>
        <taxon>Olpidiomycota</taxon>
        <taxon>Olpidiomycotina</taxon>
        <taxon>Olpidiomycetes</taxon>
        <taxon>Olpidiales</taxon>
        <taxon>Olpidiaceae</taxon>
        <taxon>Olpidium</taxon>
    </lineage>
</organism>
<evidence type="ECO:0000256" key="5">
    <source>
        <dbReference type="ARBA" id="ARBA00030445"/>
    </source>
</evidence>
<dbReference type="PROSITE" id="PS51221">
    <property type="entry name" value="TTL"/>
    <property type="match status" value="1"/>
</dbReference>
<evidence type="ECO:0000256" key="2">
    <source>
        <dbReference type="ARBA" id="ARBA00022598"/>
    </source>
</evidence>
<dbReference type="PANTHER" id="PTHR12241">
    <property type="entry name" value="TUBULIN POLYGLUTAMYLASE"/>
    <property type="match status" value="1"/>
</dbReference>